<dbReference type="AlphaFoldDB" id="A0A0N5A7H1"/>
<accession>A0A0N5A7H1</accession>
<evidence type="ECO:0000313" key="1">
    <source>
        <dbReference type="Proteomes" id="UP000038045"/>
    </source>
</evidence>
<dbReference type="WBParaSite" id="PTRK_0001795100.1">
    <property type="protein sequence ID" value="PTRK_0001795100.1"/>
    <property type="gene ID" value="PTRK_0001795100"/>
</dbReference>
<proteinExistence type="predicted"/>
<dbReference type="Proteomes" id="UP000038045">
    <property type="component" value="Unplaced"/>
</dbReference>
<sequence>MVVTGKVSCNKMPYNNSKIFIKECEESGIVCKNVSDVPLIGNTFNHSTKLFNNRSVDFYLVIEIHHKCCNSPFKTMTYNNELRKPLQSGNFKCGDSSQNVKNYEKIELPIEGTFIN</sequence>
<name>A0A0N5A7H1_PARTI</name>
<keyword evidence="1" id="KW-1185">Reference proteome</keyword>
<protein>
    <submittedName>
        <fullName evidence="2">ZP domain-containing protein</fullName>
    </submittedName>
</protein>
<reference evidence="2" key="1">
    <citation type="submission" date="2017-02" db="UniProtKB">
        <authorList>
            <consortium name="WormBaseParasite"/>
        </authorList>
    </citation>
    <scope>IDENTIFICATION</scope>
</reference>
<organism evidence="1 2">
    <name type="scientific">Parastrongyloides trichosuri</name>
    <name type="common">Possum-specific nematode worm</name>
    <dbReference type="NCBI Taxonomy" id="131310"/>
    <lineage>
        <taxon>Eukaryota</taxon>
        <taxon>Metazoa</taxon>
        <taxon>Ecdysozoa</taxon>
        <taxon>Nematoda</taxon>
        <taxon>Chromadorea</taxon>
        <taxon>Rhabditida</taxon>
        <taxon>Tylenchina</taxon>
        <taxon>Panagrolaimomorpha</taxon>
        <taxon>Strongyloidoidea</taxon>
        <taxon>Strongyloididae</taxon>
        <taxon>Parastrongyloides</taxon>
    </lineage>
</organism>
<evidence type="ECO:0000313" key="2">
    <source>
        <dbReference type="WBParaSite" id="PTRK_0001795100.1"/>
    </source>
</evidence>